<dbReference type="EMBL" id="ML181846">
    <property type="protein sequence ID" value="THU75583.1"/>
    <property type="molecule type" value="Genomic_DNA"/>
</dbReference>
<dbReference type="Proteomes" id="UP000297245">
    <property type="component" value="Unassembled WGS sequence"/>
</dbReference>
<gene>
    <name evidence="3" type="ORF">K435DRAFT_706857</name>
</gene>
<feature type="non-terminal residue" evidence="3">
    <location>
        <position position="1"/>
    </location>
</feature>
<dbReference type="InterPro" id="IPR007855">
    <property type="entry name" value="RDRP"/>
</dbReference>
<dbReference type="EC" id="2.7.7.48" evidence="1"/>
<dbReference type="InterPro" id="IPR057596">
    <property type="entry name" value="RDRP_core"/>
</dbReference>
<reference evidence="3 4" key="1">
    <citation type="journal article" date="2019" name="Nat. Ecol. Evol.">
        <title>Megaphylogeny resolves global patterns of mushroom evolution.</title>
        <authorList>
            <person name="Varga T."/>
            <person name="Krizsan K."/>
            <person name="Foldi C."/>
            <person name="Dima B."/>
            <person name="Sanchez-Garcia M."/>
            <person name="Sanchez-Ramirez S."/>
            <person name="Szollosi G.J."/>
            <person name="Szarkandi J.G."/>
            <person name="Papp V."/>
            <person name="Albert L."/>
            <person name="Andreopoulos W."/>
            <person name="Angelini C."/>
            <person name="Antonin V."/>
            <person name="Barry K.W."/>
            <person name="Bougher N.L."/>
            <person name="Buchanan P."/>
            <person name="Buyck B."/>
            <person name="Bense V."/>
            <person name="Catcheside P."/>
            <person name="Chovatia M."/>
            <person name="Cooper J."/>
            <person name="Damon W."/>
            <person name="Desjardin D."/>
            <person name="Finy P."/>
            <person name="Geml J."/>
            <person name="Haridas S."/>
            <person name="Hughes K."/>
            <person name="Justo A."/>
            <person name="Karasinski D."/>
            <person name="Kautmanova I."/>
            <person name="Kiss B."/>
            <person name="Kocsube S."/>
            <person name="Kotiranta H."/>
            <person name="LaButti K.M."/>
            <person name="Lechner B.E."/>
            <person name="Liimatainen K."/>
            <person name="Lipzen A."/>
            <person name="Lukacs Z."/>
            <person name="Mihaltcheva S."/>
            <person name="Morgado L.N."/>
            <person name="Niskanen T."/>
            <person name="Noordeloos M.E."/>
            <person name="Ohm R.A."/>
            <person name="Ortiz-Santana B."/>
            <person name="Ovrebo C."/>
            <person name="Racz N."/>
            <person name="Riley R."/>
            <person name="Savchenko A."/>
            <person name="Shiryaev A."/>
            <person name="Soop K."/>
            <person name="Spirin V."/>
            <person name="Szebenyi C."/>
            <person name="Tomsovsky M."/>
            <person name="Tulloss R.E."/>
            <person name="Uehling J."/>
            <person name="Grigoriev I.V."/>
            <person name="Vagvolgyi C."/>
            <person name="Papp T."/>
            <person name="Martin F.M."/>
            <person name="Miettinen O."/>
            <person name="Hibbett D.S."/>
            <person name="Nagy L.G."/>
        </authorList>
    </citation>
    <scope>NUCLEOTIDE SEQUENCE [LARGE SCALE GENOMIC DNA]</scope>
    <source>
        <strain evidence="3 4">CBS 962.96</strain>
    </source>
</reference>
<proteinExistence type="inferred from homology"/>
<name>A0A4S8KJJ8_DENBC</name>
<dbReference type="PANTHER" id="PTHR23079:SF55">
    <property type="entry name" value="RNA-DIRECTED RNA POLYMERASE"/>
    <property type="match status" value="1"/>
</dbReference>
<comment type="catalytic activity">
    <reaction evidence="1">
        <text>RNA(n) + a ribonucleoside 5'-triphosphate = RNA(n+1) + diphosphate</text>
        <dbReference type="Rhea" id="RHEA:21248"/>
        <dbReference type="Rhea" id="RHEA-COMP:14527"/>
        <dbReference type="Rhea" id="RHEA-COMP:17342"/>
        <dbReference type="ChEBI" id="CHEBI:33019"/>
        <dbReference type="ChEBI" id="CHEBI:61557"/>
        <dbReference type="ChEBI" id="CHEBI:140395"/>
        <dbReference type="EC" id="2.7.7.48"/>
    </reaction>
</comment>
<keyword evidence="1" id="KW-0694">RNA-binding</keyword>
<dbReference type="AlphaFoldDB" id="A0A4S8KJJ8"/>
<accession>A0A4S8KJJ8</accession>
<sequence length="148" mass="16476">VQAALRRLQMKEIADFRNERNKQRSRMIIEKSRLLFGVCDPFKVLKEGEVYLRISTGYGGTTLVHGDVLVVRNPCLYPGDCLKLRAVHHEKLIHLVDCLVFASVAKPGRHAAPSMSSGGDLDGDKFFVCWDPDLVPPIVAEVSIALYA</sequence>
<evidence type="ECO:0000259" key="2">
    <source>
        <dbReference type="Pfam" id="PF05183"/>
    </source>
</evidence>
<keyword evidence="1" id="KW-0548">Nucleotidyltransferase</keyword>
<dbReference type="GO" id="GO:0003723">
    <property type="term" value="F:RNA binding"/>
    <property type="evidence" value="ECO:0007669"/>
    <property type="project" value="UniProtKB-KW"/>
</dbReference>
<dbReference type="GO" id="GO:0031380">
    <property type="term" value="C:nuclear RNA-directed RNA polymerase complex"/>
    <property type="evidence" value="ECO:0007669"/>
    <property type="project" value="TreeGrafter"/>
</dbReference>
<dbReference type="GO" id="GO:0030422">
    <property type="term" value="P:siRNA processing"/>
    <property type="evidence" value="ECO:0007669"/>
    <property type="project" value="TreeGrafter"/>
</dbReference>
<organism evidence="3 4">
    <name type="scientific">Dendrothele bispora (strain CBS 962.96)</name>
    <dbReference type="NCBI Taxonomy" id="1314807"/>
    <lineage>
        <taxon>Eukaryota</taxon>
        <taxon>Fungi</taxon>
        <taxon>Dikarya</taxon>
        <taxon>Basidiomycota</taxon>
        <taxon>Agaricomycotina</taxon>
        <taxon>Agaricomycetes</taxon>
        <taxon>Agaricomycetidae</taxon>
        <taxon>Agaricales</taxon>
        <taxon>Agaricales incertae sedis</taxon>
        <taxon>Dendrothele</taxon>
    </lineage>
</organism>
<dbReference type="Pfam" id="PF05183">
    <property type="entry name" value="RdRP"/>
    <property type="match status" value="1"/>
</dbReference>
<keyword evidence="1 3" id="KW-0696">RNA-directed RNA polymerase</keyword>
<dbReference type="GO" id="GO:0003968">
    <property type="term" value="F:RNA-directed RNA polymerase activity"/>
    <property type="evidence" value="ECO:0007669"/>
    <property type="project" value="UniProtKB-KW"/>
</dbReference>
<feature type="domain" description="RDRP core" evidence="2">
    <location>
        <begin position="12"/>
        <end position="137"/>
    </location>
</feature>
<dbReference type="OrthoDB" id="6513042at2759"/>
<evidence type="ECO:0000313" key="3">
    <source>
        <dbReference type="EMBL" id="THU75583.1"/>
    </source>
</evidence>
<evidence type="ECO:0000256" key="1">
    <source>
        <dbReference type="RuleBase" id="RU363098"/>
    </source>
</evidence>
<protein>
    <recommendedName>
        <fullName evidence="1">RNA-dependent RNA polymerase</fullName>
        <ecNumber evidence="1">2.7.7.48</ecNumber>
    </recommendedName>
</protein>
<comment type="similarity">
    <text evidence="1">Belongs to the RdRP family.</text>
</comment>
<evidence type="ECO:0000313" key="4">
    <source>
        <dbReference type="Proteomes" id="UP000297245"/>
    </source>
</evidence>
<keyword evidence="1" id="KW-0808">Transferase</keyword>
<keyword evidence="4" id="KW-1185">Reference proteome</keyword>
<dbReference type="PANTHER" id="PTHR23079">
    <property type="entry name" value="RNA-DEPENDENT RNA POLYMERASE"/>
    <property type="match status" value="1"/>
</dbReference>